<sequence length="30" mass="3500">MLPSLPPPTEHFFSLFPQPYIKCPCFTTFL</sequence>
<reference evidence="1" key="1">
    <citation type="journal article" date="2021" name="Proc. Natl. Acad. Sci. U.S.A.">
        <title>A Catalog of Tens of Thousands of Viruses from Human Metagenomes Reveals Hidden Associations with Chronic Diseases.</title>
        <authorList>
            <person name="Tisza M.J."/>
            <person name="Buck C.B."/>
        </authorList>
    </citation>
    <scope>NUCLEOTIDE SEQUENCE</scope>
    <source>
        <strain evidence="1">CtCiv1</strain>
    </source>
</reference>
<protein>
    <submittedName>
        <fullName evidence="1">Uncharacterized protein</fullName>
    </submittedName>
</protein>
<organism evidence="1">
    <name type="scientific">Caudovirales sp. ctCiv1</name>
    <dbReference type="NCBI Taxonomy" id="2826769"/>
    <lineage>
        <taxon>Viruses</taxon>
        <taxon>Duplodnaviria</taxon>
        <taxon>Heunggongvirae</taxon>
        <taxon>Uroviricota</taxon>
        <taxon>Caudoviricetes</taxon>
    </lineage>
</organism>
<proteinExistence type="predicted"/>
<name>A0A8S5M8K3_9CAUD</name>
<accession>A0A8S5M8K3</accession>
<evidence type="ECO:0000313" key="1">
    <source>
        <dbReference type="EMBL" id="DAD78562.1"/>
    </source>
</evidence>
<dbReference type="EMBL" id="BK014846">
    <property type="protein sequence ID" value="DAD78562.1"/>
    <property type="molecule type" value="Genomic_DNA"/>
</dbReference>